<gene>
    <name evidence="1" type="ORF">BKP37_12670</name>
</gene>
<reference evidence="1 2" key="1">
    <citation type="submission" date="2016-10" db="EMBL/GenBank/DDBJ databases">
        <title>Draft genome sequences of four alkaliphilic bacteria belonging to the Anaerobacillus genus.</title>
        <authorList>
            <person name="Bassil N.M."/>
            <person name="Lloyd J.R."/>
        </authorList>
    </citation>
    <scope>NUCLEOTIDE SEQUENCE [LARGE SCALE GENOMIC DNA]</scope>
    <source>
        <strain evidence="1 2">DSM 18345</strain>
    </source>
</reference>
<dbReference type="OrthoDB" id="8548541at2"/>
<accession>A0A1S2LJQ6</accession>
<evidence type="ECO:0008006" key="3">
    <source>
        <dbReference type="Google" id="ProtNLM"/>
    </source>
</evidence>
<proteinExistence type="predicted"/>
<organism evidence="1 2">
    <name type="scientific">Anaerobacillus alkalilacustris</name>
    <dbReference type="NCBI Taxonomy" id="393763"/>
    <lineage>
        <taxon>Bacteria</taxon>
        <taxon>Bacillati</taxon>
        <taxon>Bacillota</taxon>
        <taxon>Bacilli</taxon>
        <taxon>Bacillales</taxon>
        <taxon>Bacillaceae</taxon>
        <taxon>Anaerobacillus</taxon>
    </lineage>
</organism>
<evidence type="ECO:0000313" key="2">
    <source>
        <dbReference type="Proteomes" id="UP000179524"/>
    </source>
</evidence>
<dbReference type="RefSeq" id="WP_071309971.1">
    <property type="nucleotide sequence ID" value="NZ_MLQR01000030.1"/>
</dbReference>
<sequence length="247" mass="29288">MNKRGIIKTSDLTPETKLYRYMSLNQFMSFVECKKIYLTKVKKWEDTWEVPGSKLPTLRDDGRLEYPIWEITEIMHGMCFSLNKESDAMWRIYSPFRDGVLIETSVLKIELLQEIQYGFLAPVIYYDDLLEALNNSIENNEYKSPFSQAYLKRRAFEHENEVRLVTVNDEGFIKPKQEDNDFIYLNLEPSDFIENITIDPRADGWYVEMFKKYCNRLNLIDPKKSTLYSGVYEQAKIAMKFLPLDKK</sequence>
<protein>
    <recommendedName>
        <fullName evidence="3">DUF2971 domain-containing protein</fullName>
    </recommendedName>
</protein>
<dbReference type="InterPro" id="IPR021352">
    <property type="entry name" value="DUF2971"/>
</dbReference>
<name>A0A1S2LJQ6_9BACI</name>
<dbReference type="AlphaFoldDB" id="A0A1S2LJQ6"/>
<evidence type="ECO:0000313" key="1">
    <source>
        <dbReference type="EMBL" id="OIJ12651.1"/>
    </source>
</evidence>
<comment type="caution">
    <text evidence="1">The sequence shown here is derived from an EMBL/GenBank/DDBJ whole genome shotgun (WGS) entry which is preliminary data.</text>
</comment>
<dbReference type="Pfam" id="PF11185">
    <property type="entry name" value="DUF2971"/>
    <property type="match status" value="1"/>
</dbReference>
<keyword evidence="2" id="KW-1185">Reference proteome</keyword>
<dbReference type="Proteomes" id="UP000179524">
    <property type="component" value="Unassembled WGS sequence"/>
</dbReference>
<dbReference type="EMBL" id="MLQR01000030">
    <property type="protein sequence ID" value="OIJ12651.1"/>
    <property type="molecule type" value="Genomic_DNA"/>
</dbReference>